<dbReference type="Gene3D" id="3.30.40.10">
    <property type="entry name" value="Zinc/RING finger domain, C3HC4 (zinc finger)"/>
    <property type="match status" value="1"/>
</dbReference>
<dbReference type="GO" id="GO:0008270">
    <property type="term" value="F:zinc ion binding"/>
    <property type="evidence" value="ECO:0007669"/>
    <property type="project" value="UniProtKB-KW"/>
</dbReference>
<dbReference type="GO" id="GO:0070985">
    <property type="term" value="C:transcription factor TFIIK complex"/>
    <property type="evidence" value="ECO:0007669"/>
    <property type="project" value="EnsemblFungi"/>
</dbReference>
<accession>D5GIN2</accession>
<evidence type="ECO:0000256" key="2">
    <source>
        <dbReference type="ARBA" id="ARBA00022257"/>
    </source>
</evidence>
<evidence type="ECO:0000256" key="7">
    <source>
        <dbReference type="ARBA" id="ARBA00029873"/>
    </source>
</evidence>
<dbReference type="RefSeq" id="XP_002840184.1">
    <property type="nucleotide sequence ID" value="XM_002840138.1"/>
</dbReference>
<protein>
    <recommendedName>
        <fullName evidence="2">RNA polymerase II transcription factor B subunit 3</fullName>
    </recommendedName>
    <alternativeName>
        <fullName evidence="8">RNA polymerase II transcription factor B 38 kDa subunit</fullName>
    </alternativeName>
    <alternativeName>
        <fullName evidence="7">RNA polymerase II transcription factor B p38 subunit</fullName>
    </alternativeName>
</protein>
<dbReference type="PROSITE" id="PS00518">
    <property type="entry name" value="ZF_RING_1"/>
    <property type="match status" value="1"/>
</dbReference>
<dbReference type="GO" id="GO:0061575">
    <property type="term" value="F:cyclin-dependent protein serine/threonine kinase activator activity"/>
    <property type="evidence" value="ECO:0007669"/>
    <property type="project" value="EnsemblFungi"/>
</dbReference>
<comment type="subcellular location">
    <subcellularLocation>
        <location evidence="1">Nucleus</location>
    </subcellularLocation>
</comment>
<dbReference type="PANTHER" id="PTHR12683:SF13">
    <property type="entry name" value="CDK-ACTIVATING KINASE ASSEMBLY FACTOR MAT1"/>
    <property type="match status" value="1"/>
</dbReference>
<dbReference type="InParanoid" id="D5GIN2"/>
<dbReference type="GeneID" id="9183309"/>
<dbReference type="Pfam" id="PF17121">
    <property type="entry name" value="zf-C3HC4_5"/>
    <property type="match status" value="1"/>
</dbReference>
<dbReference type="KEGG" id="tml:GSTUM_00008581001"/>
<feature type="coiled-coil region" evidence="10">
    <location>
        <begin position="155"/>
        <end position="227"/>
    </location>
</feature>
<dbReference type="AlphaFoldDB" id="D5GIN2"/>
<keyword evidence="6" id="KW-0539">Nucleus</keyword>
<dbReference type="PROSITE" id="PS50089">
    <property type="entry name" value="ZF_RING_2"/>
    <property type="match status" value="1"/>
</dbReference>
<reference evidence="12 13" key="1">
    <citation type="journal article" date="2010" name="Nature">
        <title>Perigord black truffle genome uncovers evolutionary origins and mechanisms of symbiosis.</title>
        <authorList>
            <person name="Martin F."/>
            <person name="Kohler A."/>
            <person name="Murat C."/>
            <person name="Balestrini R."/>
            <person name="Coutinho P.M."/>
            <person name="Jaillon O."/>
            <person name="Montanini B."/>
            <person name="Morin E."/>
            <person name="Noel B."/>
            <person name="Percudani R."/>
            <person name="Porcel B."/>
            <person name="Rubini A."/>
            <person name="Amicucci A."/>
            <person name="Amselem J."/>
            <person name="Anthouard V."/>
            <person name="Arcioni S."/>
            <person name="Artiguenave F."/>
            <person name="Aury J.M."/>
            <person name="Ballario P."/>
            <person name="Bolchi A."/>
            <person name="Brenna A."/>
            <person name="Brun A."/>
            <person name="Buee M."/>
            <person name="Cantarel B."/>
            <person name="Chevalier G."/>
            <person name="Couloux A."/>
            <person name="Da Silva C."/>
            <person name="Denoeud F."/>
            <person name="Duplessis S."/>
            <person name="Ghignone S."/>
            <person name="Hilselberger B."/>
            <person name="Iotti M."/>
            <person name="Marcais B."/>
            <person name="Mello A."/>
            <person name="Miranda M."/>
            <person name="Pacioni G."/>
            <person name="Quesneville H."/>
            <person name="Riccioni C."/>
            <person name="Ruotolo R."/>
            <person name="Splivallo R."/>
            <person name="Stocchi V."/>
            <person name="Tisserant E."/>
            <person name="Viscomi A.R."/>
            <person name="Zambonelli A."/>
            <person name="Zampieri E."/>
            <person name="Henrissat B."/>
            <person name="Lebrun M.H."/>
            <person name="Paolocci F."/>
            <person name="Bonfante P."/>
            <person name="Ottonello S."/>
            <person name="Wincker P."/>
        </authorList>
    </citation>
    <scope>NUCLEOTIDE SEQUENCE [LARGE SCALE GENOMIC DNA]</scope>
    <source>
        <strain evidence="12 13">Mel28</strain>
    </source>
</reference>
<organism evidence="12 13">
    <name type="scientific">Tuber melanosporum (strain Mel28)</name>
    <name type="common">Perigord black truffle</name>
    <dbReference type="NCBI Taxonomy" id="656061"/>
    <lineage>
        <taxon>Eukaryota</taxon>
        <taxon>Fungi</taxon>
        <taxon>Dikarya</taxon>
        <taxon>Ascomycota</taxon>
        <taxon>Pezizomycotina</taxon>
        <taxon>Pezizomycetes</taxon>
        <taxon>Pezizales</taxon>
        <taxon>Tuberaceae</taxon>
        <taxon>Tuber</taxon>
    </lineage>
</organism>
<evidence type="ECO:0000256" key="10">
    <source>
        <dbReference type="SAM" id="Coils"/>
    </source>
</evidence>
<keyword evidence="10" id="KW-0175">Coiled coil</keyword>
<evidence type="ECO:0000256" key="3">
    <source>
        <dbReference type="ARBA" id="ARBA00022723"/>
    </source>
</evidence>
<dbReference type="InterPro" id="IPR004575">
    <property type="entry name" value="MAT1/Tfb3"/>
</dbReference>
<keyword evidence="4 9" id="KW-0863">Zinc-finger</keyword>
<dbReference type="InterPro" id="IPR017907">
    <property type="entry name" value="Znf_RING_CS"/>
</dbReference>
<proteinExistence type="predicted"/>
<gene>
    <name evidence="12" type="ORF">GSTUM_00008581001</name>
</gene>
<dbReference type="PANTHER" id="PTHR12683">
    <property type="entry name" value="CDK-ACTIVATING KINASE ASSEMBLY FACTOR MAT1"/>
    <property type="match status" value="1"/>
</dbReference>
<dbReference type="InterPro" id="IPR013083">
    <property type="entry name" value="Znf_RING/FYVE/PHD"/>
</dbReference>
<dbReference type="NCBIfam" id="TIGR00570">
    <property type="entry name" value="cdk7"/>
    <property type="match status" value="1"/>
</dbReference>
<dbReference type="SUPFAM" id="SSF57850">
    <property type="entry name" value="RING/U-box"/>
    <property type="match status" value="1"/>
</dbReference>
<keyword evidence="3" id="KW-0479">Metal-binding</keyword>
<dbReference type="HOGENOM" id="CLU_048466_1_0_1"/>
<evidence type="ECO:0000256" key="6">
    <source>
        <dbReference type="ARBA" id="ARBA00023242"/>
    </source>
</evidence>
<dbReference type="OMA" id="PNKRDYY"/>
<evidence type="ECO:0000256" key="1">
    <source>
        <dbReference type="ARBA" id="ARBA00004123"/>
    </source>
</evidence>
<dbReference type="FunCoup" id="D5GIN2">
    <property type="interactions" value="502"/>
</dbReference>
<dbReference type="Pfam" id="PF06391">
    <property type="entry name" value="MAT1"/>
    <property type="match status" value="1"/>
</dbReference>
<dbReference type="eggNOG" id="KOG3800">
    <property type="taxonomic scope" value="Eukaryota"/>
</dbReference>
<evidence type="ECO:0000313" key="13">
    <source>
        <dbReference type="Proteomes" id="UP000006911"/>
    </source>
</evidence>
<dbReference type="GO" id="GO:0006357">
    <property type="term" value="P:regulation of transcription by RNA polymerase II"/>
    <property type="evidence" value="ECO:0007669"/>
    <property type="project" value="TreeGrafter"/>
</dbReference>
<evidence type="ECO:0000256" key="8">
    <source>
        <dbReference type="ARBA" id="ARBA00033277"/>
    </source>
</evidence>
<keyword evidence="13" id="KW-1185">Reference proteome</keyword>
<sequence>MMMVSLPAPHPLLSLPFPPSIYIQIRYTSTTQILTATPPDENCPVCKSSRYLNPNIRFLMNPVCYHKMCESCVDRIFMQGPAPCPVIACGKTLRKNKFRKQTFEDVAVEREVDVRKRVALTFNKRQDDFDNLREYNDYLEEVEQITFNLVNKIDVKETEAKLLEYEAANKELISTNAARQAAEMMAFAQATEAEKESQRLAREMAVREREEERREQEELKIATLNALASGDKGAVKVIQEVQLKRSGERKRRQADEQMKLKSLAEGRSLLNSSLLAGTRKRVLEDGPFDPLGGLSDVNEHYIVQDYYENKWLENVRNDPAAQAGGYFVEEYYGRSLFEAFSGLTFFVDEEAARIEEEKRAKTYTDLMISDAVS</sequence>
<dbReference type="CDD" id="cd16573">
    <property type="entry name" value="RING-HC_TFB3-like"/>
    <property type="match status" value="1"/>
</dbReference>
<dbReference type="Proteomes" id="UP000006911">
    <property type="component" value="Unassembled WGS sequence"/>
</dbReference>
<evidence type="ECO:0000313" key="12">
    <source>
        <dbReference type="EMBL" id="CAZ84375.1"/>
    </source>
</evidence>
<dbReference type="EMBL" id="FN430327">
    <property type="protein sequence ID" value="CAZ84375.1"/>
    <property type="molecule type" value="Genomic_DNA"/>
</dbReference>
<feature type="domain" description="RING-type" evidence="11">
    <location>
        <begin position="43"/>
        <end position="86"/>
    </location>
</feature>
<evidence type="ECO:0000256" key="9">
    <source>
        <dbReference type="PROSITE-ProRule" id="PRU00175"/>
    </source>
</evidence>
<name>D5GIN2_TUBMM</name>
<dbReference type="GO" id="GO:0006289">
    <property type="term" value="P:nucleotide-excision repair"/>
    <property type="evidence" value="ECO:0007669"/>
    <property type="project" value="EnsemblFungi"/>
</dbReference>
<evidence type="ECO:0000259" key="11">
    <source>
        <dbReference type="PROSITE" id="PS50089"/>
    </source>
</evidence>
<keyword evidence="5" id="KW-0862">Zinc</keyword>
<dbReference type="InterPro" id="IPR001841">
    <property type="entry name" value="Znf_RING"/>
</dbReference>
<dbReference type="GO" id="GO:0001174">
    <property type="term" value="P:transcriptional start site selection at RNA polymerase II promoter"/>
    <property type="evidence" value="ECO:0007669"/>
    <property type="project" value="EnsemblFungi"/>
</dbReference>
<evidence type="ECO:0000256" key="4">
    <source>
        <dbReference type="ARBA" id="ARBA00022771"/>
    </source>
</evidence>
<dbReference type="InterPro" id="IPR015877">
    <property type="entry name" value="MAT1_centre"/>
</dbReference>
<evidence type="ECO:0000256" key="5">
    <source>
        <dbReference type="ARBA" id="ARBA00022833"/>
    </source>
</evidence>
<dbReference type="FunFam" id="3.30.40.10:FF:000037">
    <property type="entry name" value="Cdk-activating kinase assembly factor MAT1, centre"/>
    <property type="match status" value="1"/>
</dbReference>
<dbReference type="STRING" id="656061.D5GIN2"/>